<gene>
    <name evidence="1" type="ORF">Amon02_000021500</name>
</gene>
<evidence type="ECO:0000313" key="1">
    <source>
        <dbReference type="EMBL" id="GME70483.1"/>
    </source>
</evidence>
<sequence length="1523" mass="172315">MSPDTVEPKPGSISVNSSSTEYHYYDGLDDDAEHRVRDLARELTNQSLHNDTDKEDLSKPYSSASHDLIRTLTSMSQVPGLSPFENTEEIDSRLDPNSDDFDSKFWIKNMRKLIDSDPDHFKPTSLGIAYRNLCCKGIASDADFQPTVANITYKVVRDFYYNWFKSNDESRYFEILKPMDALIKPGTLTVVLGRPGAGCSTLLKTLSAQTYGFKVDSGSKISYDGLTPKEIHKHYRGEVVYCAETEAHIAQLTVGQTLEFAALLRTPQNRPIGVSREEYARHMTKVYMATYGLSHTVNTKVGDEFIRGVSGGERKRVSLAEVSLCGSNVQCWDNATRGLDSATALEFVKALKTSAMVLETTPLIAIYQCSQDAYDLFDNVILLYEGYQIYYGSATSAKSYFERMGWFCPDRQTTADFLTSITSPEERIAKPGWEHKVPKTPKEFSECWRNSKEYSELVKSIDYHIDYSEKNDMRAAYKSAHIAKQSDHIRSSSSFTVSFWMQIKILAQRNWWRMKGDPSIALMTIVGNSIMGLLMSSLFYNLADDTSTFYYRTAAMFYAVLFNAFSSFLEVISLFQSKQVVEKHKKYALYNPSADAFSSIMFDLPVKLLTALCFNLIYYFMVNFRRDPGRFFFFFLMNFMATLVMSHVFRSVGSCFDTLPESMTPVNLILMALVLYAGFSLPTATMHGWSRWINYIDPIAYAFEALIANEFSGRQFNCTTFVPAYPDMPMDNKVCSVVSAKPGLSYINGTDYIAESYAYYSSHRWRNFGILIGYAVFFLLTYISIIEGSKAAMQKGEKIVFQLSTLSKLEKQRYDDSKNTGHDDIEATAGVKKGERPVGVIEASPVSMNQSGSGSSNGVAKLVASQDVFHWRDVCYEVKIKDENRRILDHVDGWVKPGTLTALMGASGAGKTTLLDVLANRVTMGVVSGQMFVNGHLRDHSFQRSTGYVQQLDLHLESTTVREALRFSAYLRQSSKTSQKEKDAYVENVIDVLDMGPYADAIVGIAGEGLNVEQRKRLTIGVELAAKPQLLLFLDEPTSGLDSQTAWSICKLIRKLANNGQAIMCTIHQPSAILIKEFDRLLFLAKGGRTVYFGELGDNCETLIKYFESKGAPACPPNANPAEWMLEVIGAAPGSHTTVDYHQVWLASEECATIRSELATMEEELGKKNPISTTKNNKSSYAAPYWYQYLIVTKRCFENYWRNPKYIWSKIYLVILTSLFNGFTFYDAGTSLQGMQNQMLSIFMYCVLLLAYGNQILPYFTGLRSLYEVRERPSKAFSWVVFIASQITVEIPWAIFCGTLGFFCWYYPIGLQNNPITHAAKVERGGLTWMLLVAFYIYSNSLILMCISGIDLQENGANLASLCFTMSLSFNGVLYYPTGFWQFMYRLSPFTYWVAGILSAGIGDTKVHCAEKEFVRIQPPEGQTCSEYMQPYIEAAGGYLRDGAACDYCSMSDTNIYLKAMHIDYDKRWRNWGIFLCYIAFDYFMIFFIYWLVRVPKKNDRVQEESQLKSKALTNVDEKPEEK</sequence>
<name>A0ACB5SRQ9_AMBMO</name>
<protein>
    <submittedName>
        <fullName evidence="1">Unnamed protein product</fullName>
    </submittedName>
</protein>
<dbReference type="EMBL" id="BSXS01000045">
    <property type="protein sequence ID" value="GME70483.1"/>
    <property type="molecule type" value="Genomic_DNA"/>
</dbReference>
<accession>A0ACB5SRQ9</accession>
<evidence type="ECO:0000313" key="2">
    <source>
        <dbReference type="Proteomes" id="UP001165064"/>
    </source>
</evidence>
<reference evidence="1" key="1">
    <citation type="submission" date="2023-04" db="EMBL/GenBank/DDBJ databases">
        <title>Ambrosiozyma monospora NBRC 10751.</title>
        <authorList>
            <person name="Ichikawa N."/>
            <person name="Sato H."/>
            <person name="Tonouchi N."/>
        </authorList>
    </citation>
    <scope>NUCLEOTIDE SEQUENCE</scope>
    <source>
        <strain evidence="1">NBRC 10751</strain>
    </source>
</reference>
<comment type="caution">
    <text evidence="1">The sequence shown here is derived from an EMBL/GenBank/DDBJ whole genome shotgun (WGS) entry which is preliminary data.</text>
</comment>
<proteinExistence type="predicted"/>
<organism evidence="1 2">
    <name type="scientific">Ambrosiozyma monospora</name>
    <name type="common">Yeast</name>
    <name type="synonym">Endomycopsis monosporus</name>
    <dbReference type="NCBI Taxonomy" id="43982"/>
    <lineage>
        <taxon>Eukaryota</taxon>
        <taxon>Fungi</taxon>
        <taxon>Dikarya</taxon>
        <taxon>Ascomycota</taxon>
        <taxon>Saccharomycotina</taxon>
        <taxon>Pichiomycetes</taxon>
        <taxon>Pichiales</taxon>
        <taxon>Pichiaceae</taxon>
        <taxon>Ambrosiozyma</taxon>
    </lineage>
</organism>
<dbReference type="Proteomes" id="UP001165064">
    <property type="component" value="Unassembled WGS sequence"/>
</dbReference>
<keyword evidence="2" id="KW-1185">Reference proteome</keyword>